<feature type="transmembrane region" description="Helical" evidence="6">
    <location>
        <begin position="298"/>
        <end position="318"/>
    </location>
</feature>
<keyword evidence="2" id="KW-1003">Cell membrane</keyword>
<comment type="subcellular location">
    <subcellularLocation>
        <location evidence="1">Cell membrane</location>
        <topology evidence="1">Multi-pass membrane protein</topology>
    </subcellularLocation>
</comment>
<evidence type="ECO:0000256" key="1">
    <source>
        <dbReference type="ARBA" id="ARBA00004651"/>
    </source>
</evidence>
<comment type="caution">
    <text evidence="8">The sequence shown here is derived from an EMBL/GenBank/DDBJ whole genome shotgun (WGS) entry which is preliminary data.</text>
</comment>
<keyword evidence="5 6" id="KW-0472">Membrane</keyword>
<keyword evidence="3 6" id="KW-0812">Transmembrane</keyword>
<gene>
    <name evidence="8" type="ORF">GCM10022262_18610</name>
</gene>
<dbReference type="PANTHER" id="PTHR30294:SF38">
    <property type="entry name" value="TRANSPORT PERMEASE PROTEIN"/>
    <property type="match status" value="1"/>
</dbReference>
<feature type="transmembrane region" description="Helical" evidence="6">
    <location>
        <begin position="267"/>
        <end position="291"/>
    </location>
</feature>
<evidence type="ECO:0000256" key="6">
    <source>
        <dbReference type="SAM" id="Phobius"/>
    </source>
</evidence>
<keyword evidence="9" id="KW-1185">Reference proteome</keyword>
<sequence length="384" mass="39223">MLAVAAVELRRFLRDRSNIFFVFIFPLVLVLVLGSQFGGGGTTGSAVVVGAGSELRSAVVTALEDRDVSVSLADDDDALEQVARGRADAALRIDDADADAYAAGEDVTLDIVASSQAGAPVTVQRAQSAVRAVTARQGQVAALTAAGVGAGAASAALDRADQGFEPPRLEVTDVDAVAQEFSGLGQFDIGAASQLLLFVFLISLAGSSTLIQGRRYGVVARALTAPVSSTQLVAGQALGRFVIALFQGAYIMAATALLFGVEWGDVGLSLLVLAAFAAVAAGAAMLVGSLLDNENAAVGLGIGLGLVLAALGGGMLPLELFPDTLREVSHVTPHAWAYEAFADIQRHGASLADILPRLGVLLGMAAVTLALGSWALRRSLARAM</sequence>
<feature type="transmembrane region" description="Helical" evidence="6">
    <location>
        <begin position="241"/>
        <end position="261"/>
    </location>
</feature>
<evidence type="ECO:0000256" key="5">
    <source>
        <dbReference type="ARBA" id="ARBA00023136"/>
    </source>
</evidence>
<feature type="domain" description="ABC-2 type transporter transmembrane" evidence="7">
    <location>
        <begin position="19"/>
        <end position="373"/>
    </location>
</feature>
<dbReference type="PANTHER" id="PTHR30294">
    <property type="entry name" value="MEMBRANE COMPONENT OF ABC TRANSPORTER YHHJ-RELATED"/>
    <property type="match status" value="1"/>
</dbReference>
<organism evidence="8 9">
    <name type="scientific">Georgenia daeguensis</name>
    <dbReference type="NCBI Taxonomy" id="908355"/>
    <lineage>
        <taxon>Bacteria</taxon>
        <taxon>Bacillati</taxon>
        <taxon>Actinomycetota</taxon>
        <taxon>Actinomycetes</taxon>
        <taxon>Micrococcales</taxon>
        <taxon>Bogoriellaceae</taxon>
        <taxon>Georgenia</taxon>
    </lineage>
</organism>
<feature type="transmembrane region" description="Helical" evidence="6">
    <location>
        <begin position="354"/>
        <end position="376"/>
    </location>
</feature>
<proteinExistence type="predicted"/>
<evidence type="ECO:0000313" key="9">
    <source>
        <dbReference type="Proteomes" id="UP001499841"/>
    </source>
</evidence>
<feature type="transmembrane region" description="Helical" evidence="6">
    <location>
        <begin position="19"/>
        <end position="38"/>
    </location>
</feature>
<evidence type="ECO:0000256" key="3">
    <source>
        <dbReference type="ARBA" id="ARBA00022692"/>
    </source>
</evidence>
<accession>A0ABP8EUB6</accession>
<evidence type="ECO:0000256" key="4">
    <source>
        <dbReference type="ARBA" id="ARBA00022989"/>
    </source>
</evidence>
<keyword evidence="4 6" id="KW-1133">Transmembrane helix</keyword>
<evidence type="ECO:0000313" key="8">
    <source>
        <dbReference type="EMBL" id="GAA4287502.1"/>
    </source>
</evidence>
<feature type="transmembrane region" description="Helical" evidence="6">
    <location>
        <begin position="191"/>
        <end position="211"/>
    </location>
</feature>
<protein>
    <recommendedName>
        <fullName evidence="7">ABC-2 type transporter transmembrane domain-containing protein</fullName>
    </recommendedName>
</protein>
<evidence type="ECO:0000259" key="7">
    <source>
        <dbReference type="Pfam" id="PF12698"/>
    </source>
</evidence>
<dbReference type="Proteomes" id="UP001499841">
    <property type="component" value="Unassembled WGS sequence"/>
</dbReference>
<name>A0ABP8EUB6_9MICO</name>
<dbReference type="EMBL" id="BAABBA010000008">
    <property type="protein sequence ID" value="GAA4287502.1"/>
    <property type="molecule type" value="Genomic_DNA"/>
</dbReference>
<reference evidence="9" key="1">
    <citation type="journal article" date="2019" name="Int. J. Syst. Evol. Microbiol.">
        <title>The Global Catalogue of Microorganisms (GCM) 10K type strain sequencing project: providing services to taxonomists for standard genome sequencing and annotation.</title>
        <authorList>
            <consortium name="The Broad Institute Genomics Platform"/>
            <consortium name="The Broad Institute Genome Sequencing Center for Infectious Disease"/>
            <person name="Wu L."/>
            <person name="Ma J."/>
        </authorList>
    </citation>
    <scope>NUCLEOTIDE SEQUENCE [LARGE SCALE GENOMIC DNA]</scope>
    <source>
        <strain evidence="9">JCM 17459</strain>
    </source>
</reference>
<dbReference type="InterPro" id="IPR051449">
    <property type="entry name" value="ABC-2_transporter_component"/>
</dbReference>
<dbReference type="InterPro" id="IPR013525">
    <property type="entry name" value="ABC2_TM"/>
</dbReference>
<dbReference type="Pfam" id="PF12698">
    <property type="entry name" value="ABC2_membrane_3"/>
    <property type="match status" value="1"/>
</dbReference>
<evidence type="ECO:0000256" key="2">
    <source>
        <dbReference type="ARBA" id="ARBA00022475"/>
    </source>
</evidence>